<comment type="caution">
    <text evidence="3">The sequence shown here is derived from an EMBL/GenBank/DDBJ whole genome shotgun (WGS) entry which is preliminary data.</text>
</comment>
<evidence type="ECO:0008006" key="5">
    <source>
        <dbReference type="Google" id="ProtNLM"/>
    </source>
</evidence>
<dbReference type="Gene3D" id="3.40.50.1110">
    <property type="entry name" value="SGNH hydrolase"/>
    <property type="match status" value="1"/>
</dbReference>
<dbReference type="AlphaFoldDB" id="A0A9W8MRH8"/>
<dbReference type="GO" id="GO:0016788">
    <property type="term" value="F:hydrolase activity, acting on ester bonds"/>
    <property type="evidence" value="ECO:0007669"/>
    <property type="project" value="InterPro"/>
</dbReference>
<evidence type="ECO:0000313" key="4">
    <source>
        <dbReference type="Proteomes" id="UP001148786"/>
    </source>
</evidence>
<dbReference type="CDD" id="cd01846">
    <property type="entry name" value="fatty_acyltransferase_like"/>
    <property type="match status" value="1"/>
</dbReference>
<dbReference type="EMBL" id="JANKHO010001604">
    <property type="protein sequence ID" value="KAJ3500450.1"/>
    <property type="molecule type" value="Genomic_DNA"/>
</dbReference>
<evidence type="ECO:0000313" key="3">
    <source>
        <dbReference type="EMBL" id="KAJ3500450.1"/>
    </source>
</evidence>
<dbReference type="PANTHER" id="PTHR45648">
    <property type="entry name" value="GDSL LIPASE/ACYLHYDROLASE FAMILY PROTEIN (AFU_ORTHOLOGUE AFUA_4G14700)"/>
    <property type="match status" value="1"/>
</dbReference>
<protein>
    <recommendedName>
        <fullName evidence="5">Carbohydrate esterase family 16 protein</fullName>
    </recommendedName>
</protein>
<evidence type="ECO:0000256" key="1">
    <source>
        <dbReference type="ARBA" id="ARBA00022801"/>
    </source>
</evidence>
<dbReference type="OrthoDB" id="1600564at2759"/>
<dbReference type="Pfam" id="PF00657">
    <property type="entry name" value="Lipase_GDSL"/>
    <property type="match status" value="1"/>
</dbReference>
<keyword evidence="4" id="KW-1185">Reference proteome</keyword>
<dbReference type="SUPFAM" id="SSF52266">
    <property type="entry name" value="SGNH hydrolase"/>
    <property type="match status" value="1"/>
</dbReference>
<dbReference type="InterPro" id="IPR001087">
    <property type="entry name" value="GDSL"/>
</dbReference>
<dbReference type="Proteomes" id="UP001148786">
    <property type="component" value="Unassembled WGS sequence"/>
</dbReference>
<name>A0A9W8MRH8_9AGAR</name>
<accession>A0A9W8MRH8</accession>
<dbReference type="InterPro" id="IPR036514">
    <property type="entry name" value="SGNH_hydro_sf"/>
</dbReference>
<dbReference type="InterPro" id="IPR051058">
    <property type="entry name" value="GDSL_Est/Lipase"/>
</dbReference>
<organism evidence="3 4">
    <name type="scientific">Agrocybe chaxingu</name>
    <dbReference type="NCBI Taxonomy" id="84603"/>
    <lineage>
        <taxon>Eukaryota</taxon>
        <taxon>Fungi</taxon>
        <taxon>Dikarya</taxon>
        <taxon>Basidiomycota</taxon>
        <taxon>Agaricomycotina</taxon>
        <taxon>Agaricomycetes</taxon>
        <taxon>Agaricomycetidae</taxon>
        <taxon>Agaricales</taxon>
        <taxon>Agaricineae</taxon>
        <taxon>Strophariaceae</taxon>
        <taxon>Agrocybe</taxon>
    </lineage>
</organism>
<keyword evidence="2" id="KW-0732">Signal</keyword>
<feature type="signal peptide" evidence="2">
    <location>
        <begin position="1"/>
        <end position="21"/>
    </location>
</feature>
<sequence>MFSLSTISVSTLLALLPYVSAQAPAVVKDGLDPRLVLQGINHGYLHNVSVSDVPLRSVCTFSNQWYSQCLPGSAPTTAVVTQPATTTTSGSAPTTTAASKANYWFSFGDSYTQTGFTPSGTLPNSVNPFGNPDFPGWTATGGTNWVGYVTTTYNNSLLYTYNYAYGGATIDANLVKPYTPTVLSLTDQVNQFLTTVANKPASTPWTSSNALFSIWIGINDIGNSWYLSGDRGAFSDTLLNAEFALVQKLYDAGARNFLFVNVPPIERSPLMLRESTESQAGERAVIAGFNSRLVAKANAFAAANSGVKTFFWDSHAQFTTILNSPQTYGFKDATSYGSGSDIFWGNDYHPSSFAHKFFGQEVGQNALEGTIW</sequence>
<proteinExistence type="predicted"/>
<keyword evidence="1" id="KW-0378">Hydrolase</keyword>
<reference evidence="3" key="1">
    <citation type="submission" date="2022-07" db="EMBL/GenBank/DDBJ databases">
        <title>Genome Sequence of Agrocybe chaxingu.</title>
        <authorList>
            <person name="Buettner E."/>
        </authorList>
    </citation>
    <scope>NUCLEOTIDE SEQUENCE</scope>
    <source>
        <strain evidence="3">MP-N11</strain>
    </source>
</reference>
<evidence type="ECO:0000256" key="2">
    <source>
        <dbReference type="SAM" id="SignalP"/>
    </source>
</evidence>
<gene>
    <name evidence="3" type="ORF">NLJ89_g9789</name>
</gene>
<feature type="chain" id="PRO_5040774337" description="Carbohydrate esterase family 16 protein" evidence="2">
    <location>
        <begin position="22"/>
        <end position="372"/>
    </location>
</feature>
<dbReference type="PANTHER" id="PTHR45648:SF85">
    <property type="entry name" value="A, PUTATIVE (AFU_ORTHOLOGUE AFUA_2G10760)-RELATED"/>
    <property type="match status" value="1"/>
</dbReference>